<comment type="caution">
    <text evidence="2">The sequence shown here is derived from an EMBL/GenBank/DDBJ whole genome shotgun (WGS) entry which is preliminary data.</text>
</comment>
<dbReference type="AlphaFoldDB" id="A0A4R7FF04"/>
<dbReference type="SMART" id="SM00530">
    <property type="entry name" value="HTH_XRE"/>
    <property type="match status" value="1"/>
</dbReference>
<sequence>MQVHEEGPDVDGSFGSAVQAVRTQRGLSQRAFAEALGGHGLSVDASAISRIENGTRAVRLSEAVAIAKVLEVQLDFLLSGAATERAFDAAGRQYLHAERDLTRSAWLYTDAQLRLAAAGDLEALGQQPLWEPETPHSRVRDLEYHETLERMQTSPVRVVRSVLEAALPSVLAGRGMLLTQALAEDWQRDAYYTAADESG</sequence>
<organism evidence="2 3">
    <name type="scientific">Amnibacterium kyonggiense</name>
    <dbReference type="NCBI Taxonomy" id="595671"/>
    <lineage>
        <taxon>Bacteria</taxon>
        <taxon>Bacillati</taxon>
        <taxon>Actinomycetota</taxon>
        <taxon>Actinomycetes</taxon>
        <taxon>Micrococcales</taxon>
        <taxon>Microbacteriaceae</taxon>
        <taxon>Amnibacterium</taxon>
    </lineage>
</organism>
<dbReference type="GO" id="GO:0003677">
    <property type="term" value="F:DNA binding"/>
    <property type="evidence" value="ECO:0007669"/>
    <property type="project" value="InterPro"/>
</dbReference>
<evidence type="ECO:0000313" key="3">
    <source>
        <dbReference type="Proteomes" id="UP000295344"/>
    </source>
</evidence>
<name>A0A4R7FF04_9MICO</name>
<dbReference type="InterPro" id="IPR010982">
    <property type="entry name" value="Lambda_DNA-bd_dom_sf"/>
</dbReference>
<evidence type="ECO:0000259" key="1">
    <source>
        <dbReference type="PROSITE" id="PS50943"/>
    </source>
</evidence>
<reference evidence="2 3" key="1">
    <citation type="submission" date="2019-03" db="EMBL/GenBank/DDBJ databases">
        <title>Genomic Encyclopedia of Archaeal and Bacterial Type Strains, Phase II (KMG-II): from individual species to whole genera.</title>
        <authorList>
            <person name="Goeker M."/>
        </authorList>
    </citation>
    <scope>NUCLEOTIDE SEQUENCE [LARGE SCALE GENOMIC DNA]</scope>
    <source>
        <strain evidence="2 3">DSM 24782</strain>
    </source>
</reference>
<dbReference type="PROSITE" id="PS50943">
    <property type="entry name" value="HTH_CROC1"/>
    <property type="match status" value="1"/>
</dbReference>
<dbReference type="Gene3D" id="1.10.260.40">
    <property type="entry name" value="lambda repressor-like DNA-binding domains"/>
    <property type="match status" value="1"/>
</dbReference>
<dbReference type="EMBL" id="SOAM01000003">
    <property type="protein sequence ID" value="TDS75929.1"/>
    <property type="molecule type" value="Genomic_DNA"/>
</dbReference>
<dbReference type="InterPro" id="IPR001387">
    <property type="entry name" value="Cro/C1-type_HTH"/>
</dbReference>
<dbReference type="RefSeq" id="WP_162850873.1">
    <property type="nucleotide sequence ID" value="NZ_BAAARP010000001.1"/>
</dbReference>
<protein>
    <submittedName>
        <fullName evidence="2">Transcriptional regulator with XRE-family HTH domain</fullName>
    </submittedName>
</protein>
<evidence type="ECO:0000313" key="2">
    <source>
        <dbReference type="EMBL" id="TDS75929.1"/>
    </source>
</evidence>
<gene>
    <name evidence="2" type="ORF">CLV52_3040</name>
</gene>
<dbReference type="CDD" id="cd00093">
    <property type="entry name" value="HTH_XRE"/>
    <property type="match status" value="1"/>
</dbReference>
<dbReference type="Proteomes" id="UP000295344">
    <property type="component" value="Unassembled WGS sequence"/>
</dbReference>
<dbReference type="Pfam" id="PF01381">
    <property type="entry name" value="HTH_3"/>
    <property type="match status" value="1"/>
</dbReference>
<keyword evidence="3" id="KW-1185">Reference proteome</keyword>
<dbReference type="SUPFAM" id="SSF47413">
    <property type="entry name" value="lambda repressor-like DNA-binding domains"/>
    <property type="match status" value="1"/>
</dbReference>
<proteinExistence type="predicted"/>
<accession>A0A4R7FF04</accession>
<feature type="domain" description="HTH cro/C1-type" evidence="1">
    <location>
        <begin position="18"/>
        <end position="77"/>
    </location>
</feature>